<dbReference type="AlphaFoldDB" id="A0A9P5PGA5"/>
<dbReference type="Proteomes" id="UP000772434">
    <property type="component" value="Unassembled WGS sequence"/>
</dbReference>
<gene>
    <name evidence="2" type="ORF">BDP27DRAFT_1428192</name>
</gene>
<feature type="compositionally biased region" description="Polar residues" evidence="1">
    <location>
        <begin position="72"/>
        <end position="89"/>
    </location>
</feature>
<evidence type="ECO:0000256" key="1">
    <source>
        <dbReference type="SAM" id="MobiDB-lite"/>
    </source>
</evidence>
<dbReference type="OrthoDB" id="3026831at2759"/>
<reference evidence="2" key="1">
    <citation type="submission" date="2020-11" db="EMBL/GenBank/DDBJ databases">
        <authorList>
            <consortium name="DOE Joint Genome Institute"/>
            <person name="Ahrendt S."/>
            <person name="Riley R."/>
            <person name="Andreopoulos W."/>
            <person name="Labutti K."/>
            <person name="Pangilinan J."/>
            <person name="Ruiz-Duenas F.J."/>
            <person name="Barrasa J.M."/>
            <person name="Sanchez-Garcia M."/>
            <person name="Camarero S."/>
            <person name="Miyauchi S."/>
            <person name="Serrano A."/>
            <person name="Linde D."/>
            <person name="Babiker R."/>
            <person name="Drula E."/>
            <person name="Ayuso-Fernandez I."/>
            <person name="Pacheco R."/>
            <person name="Padilla G."/>
            <person name="Ferreira P."/>
            <person name="Barriuso J."/>
            <person name="Kellner H."/>
            <person name="Castanera R."/>
            <person name="Alfaro M."/>
            <person name="Ramirez L."/>
            <person name="Pisabarro A.G."/>
            <person name="Kuo A."/>
            <person name="Tritt A."/>
            <person name="Lipzen A."/>
            <person name="He G."/>
            <person name="Yan M."/>
            <person name="Ng V."/>
            <person name="Cullen D."/>
            <person name="Martin F."/>
            <person name="Rosso M.-N."/>
            <person name="Henrissat B."/>
            <person name="Hibbett D."/>
            <person name="Martinez A.T."/>
            <person name="Grigoriev I.V."/>
        </authorList>
    </citation>
    <scope>NUCLEOTIDE SEQUENCE</scope>
    <source>
        <strain evidence="2">AH 40177</strain>
    </source>
</reference>
<feature type="compositionally biased region" description="Polar residues" evidence="1">
    <location>
        <begin position="26"/>
        <end position="35"/>
    </location>
</feature>
<accession>A0A9P5PGA5</accession>
<sequence>MPIGIIKFLEGRKGGKKPESRKVTPGATSDNNVRTPSDRIYPGLSPATLVHASMPTLLSVTQADTEEDRQSEPINNLVDNNTTSPQPRPMQTASNQFFMGSHGFTIYGSNFTNIVGTERDRDSDTSEVSVYSRDKLHTWGVVRTRKRWTFNSAVTAKKEGSGESMPVFVQTFEGPEARQLFRNTLEFSRRLVNGHHLNIIGISPSSNSNTKTDAHYIVYERAHSKDTRRLLAAALREGEKETTTVGLRTVQGIASALAHLSKIASDLPLTQIELENFDVFSDELGRTVLCYTPNINGFERPHGSAGHDSEITLCNLLIKKIFTEANHTVWREKLDRYASESATTDIDFVPNNPGNDNEENRNQSQGSAAGVSP</sequence>
<feature type="region of interest" description="Disordered" evidence="1">
    <location>
        <begin position="343"/>
        <end position="373"/>
    </location>
</feature>
<dbReference type="EMBL" id="JADNRY010000180">
    <property type="protein sequence ID" value="KAF9062157.1"/>
    <property type="molecule type" value="Genomic_DNA"/>
</dbReference>
<organism evidence="2 3">
    <name type="scientific">Rhodocollybia butyracea</name>
    <dbReference type="NCBI Taxonomy" id="206335"/>
    <lineage>
        <taxon>Eukaryota</taxon>
        <taxon>Fungi</taxon>
        <taxon>Dikarya</taxon>
        <taxon>Basidiomycota</taxon>
        <taxon>Agaricomycotina</taxon>
        <taxon>Agaricomycetes</taxon>
        <taxon>Agaricomycetidae</taxon>
        <taxon>Agaricales</taxon>
        <taxon>Marasmiineae</taxon>
        <taxon>Omphalotaceae</taxon>
        <taxon>Rhodocollybia</taxon>
    </lineage>
</organism>
<comment type="caution">
    <text evidence="2">The sequence shown here is derived from an EMBL/GenBank/DDBJ whole genome shotgun (WGS) entry which is preliminary data.</text>
</comment>
<name>A0A9P5PGA5_9AGAR</name>
<keyword evidence="3" id="KW-1185">Reference proteome</keyword>
<feature type="compositionally biased region" description="Basic and acidic residues" evidence="1">
    <location>
        <begin position="10"/>
        <end position="22"/>
    </location>
</feature>
<evidence type="ECO:0000313" key="2">
    <source>
        <dbReference type="EMBL" id="KAF9062157.1"/>
    </source>
</evidence>
<protein>
    <submittedName>
        <fullName evidence="2">Uncharacterized protein</fullName>
    </submittedName>
</protein>
<feature type="region of interest" description="Disordered" evidence="1">
    <location>
        <begin position="10"/>
        <end position="45"/>
    </location>
</feature>
<feature type="region of interest" description="Disordered" evidence="1">
    <location>
        <begin position="63"/>
        <end position="89"/>
    </location>
</feature>
<evidence type="ECO:0000313" key="3">
    <source>
        <dbReference type="Proteomes" id="UP000772434"/>
    </source>
</evidence>
<proteinExistence type="predicted"/>